<protein>
    <submittedName>
        <fullName evidence="10">Ger(X)C family germination protein</fullName>
    </submittedName>
</protein>
<comment type="caution">
    <text evidence="10">The sequence shown here is derived from an EMBL/GenBank/DDBJ whole genome shotgun (WGS) entry which is preliminary data.</text>
</comment>
<dbReference type="InterPro" id="IPR046953">
    <property type="entry name" value="Spore_GerAC-like_C"/>
</dbReference>
<dbReference type="EMBL" id="JAUSSU010000008">
    <property type="protein sequence ID" value="MDQ0114593.1"/>
    <property type="molecule type" value="Genomic_DNA"/>
</dbReference>
<feature type="domain" description="Spore germination GerAC-like C-terminal" evidence="8">
    <location>
        <begin position="172"/>
        <end position="345"/>
    </location>
</feature>
<proteinExistence type="inferred from homology"/>
<comment type="subcellular location">
    <subcellularLocation>
        <location evidence="1">Membrane</location>
        <topology evidence="1">Lipid-anchor</topology>
    </subcellularLocation>
</comment>
<dbReference type="Pfam" id="PF25198">
    <property type="entry name" value="Spore_GerAC_N"/>
    <property type="match status" value="1"/>
</dbReference>
<name>A0ABT9U6D0_PAEHA</name>
<accession>A0ABT9U6D0</accession>
<keyword evidence="4" id="KW-0732">Signal</keyword>
<sequence>MEDVAFVLVTGLDLDQDNNLLIYDMVPVNHKEAKDKEIPVKVRALSLRESRGKIDDMFEGIASGRKLQIVLLGKRLLKHEDWFPLLDVLFRDSKNAITADVVFVDGPVSKVMFSRFPEVPHLSVHLYETIKSASSRHETVMTTLHELHRQMYEKGITPAISDLELNERLELKGTALLNEKGKYVNTLRIQENVLLMILQKQVKKELPLTLKLPQMKKSGGGIFDTDAISFTLSDMKTKIKTAYRDGRFQYDIRIRSYITLSEREFPLDVEKKSGELEKMIEKKLDQQFENLIKKIQKHKIDPIGLGLYARAHEYKEWQKVQDDWGEALSKADIKINVKVKVKSMGPVK</sequence>
<keyword evidence="6" id="KW-0564">Palmitate</keyword>
<keyword evidence="7" id="KW-0449">Lipoprotein</keyword>
<dbReference type="Proteomes" id="UP001229346">
    <property type="component" value="Unassembled WGS sequence"/>
</dbReference>
<evidence type="ECO:0000256" key="7">
    <source>
        <dbReference type="ARBA" id="ARBA00023288"/>
    </source>
</evidence>
<evidence type="ECO:0000256" key="6">
    <source>
        <dbReference type="ARBA" id="ARBA00023139"/>
    </source>
</evidence>
<reference evidence="10 11" key="1">
    <citation type="submission" date="2023-07" db="EMBL/GenBank/DDBJ databases">
        <title>Sorghum-associated microbial communities from plants grown in Nebraska, USA.</title>
        <authorList>
            <person name="Schachtman D."/>
        </authorList>
    </citation>
    <scope>NUCLEOTIDE SEQUENCE [LARGE SCALE GENOMIC DNA]</scope>
    <source>
        <strain evidence="10 11">CC482</strain>
    </source>
</reference>
<keyword evidence="3" id="KW-0309">Germination</keyword>
<evidence type="ECO:0000256" key="3">
    <source>
        <dbReference type="ARBA" id="ARBA00022544"/>
    </source>
</evidence>
<evidence type="ECO:0000259" key="8">
    <source>
        <dbReference type="Pfam" id="PF05504"/>
    </source>
</evidence>
<evidence type="ECO:0000256" key="5">
    <source>
        <dbReference type="ARBA" id="ARBA00023136"/>
    </source>
</evidence>
<evidence type="ECO:0000256" key="1">
    <source>
        <dbReference type="ARBA" id="ARBA00004635"/>
    </source>
</evidence>
<gene>
    <name evidence="10" type="ORF">J2T15_004049</name>
</gene>
<dbReference type="PANTHER" id="PTHR35789">
    <property type="entry name" value="SPORE GERMINATION PROTEIN B3"/>
    <property type="match status" value="1"/>
</dbReference>
<dbReference type="PANTHER" id="PTHR35789:SF1">
    <property type="entry name" value="SPORE GERMINATION PROTEIN B3"/>
    <property type="match status" value="1"/>
</dbReference>
<comment type="similarity">
    <text evidence="2">Belongs to the GerABKC lipoprotein family.</text>
</comment>
<dbReference type="Gene3D" id="3.30.300.210">
    <property type="entry name" value="Nutrient germinant receptor protein C, domain 3"/>
    <property type="match status" value="1"/>
</dbReference>
<dbReference type="InterPro" id="IPR038501">
    <property type="entry name" value="Spore_GerAC_C_sf"/>
</dbReference>
<evidence type="ECO:0000313" key="11">
    <source>
        <dbReference type="Proteomes" id="UP001229346"/>
    </source>
</evidence>
<keyword evidence="11" id="KW-1185">Reference proteome</keyword>
<dbReference type="InterPro" id="IPR008844">
    <property type="entry name" value="Spore_GerAC-like"/>
</dbReference>
<evidence type="ECO:0000259" key="9">
    <source>
        <dbReference type="Pfam" id="PF25198"/>
    </source>
</evidence>
<dbReference type="Pfam" id="PF05504">
    <property type="entry name" value="Spore_GerAC"/>
    <property type="match status" value="1"/>
</dbReference>
<evidence type="ECO:0000313" key="10">
    <source>
        <dbReference type="EMBL" id="MDQ0114593.1"/>
    </source>
</evidence>
<feature type="domain" description="Spore germination protein N-terminal" evidence="9">
    <location>
        <begin position="1"/>
        <end position="161"/>
    </location>
</feature>
<dbReference type="NCBIfam" id="TIGR02887">
    <property type="entry name" value="spore_ger_x_C"/>
    <property type="match status" value="1"/>
</dbReference>
<evidence type="ECO:0000256" key="2">
    <source>
        <dbReference type="ARBA" id="ARBA00007886"/>
    </source>
</evidence>
<dbReference type="InterPro" id="IPR057336">
    <property type="entry name" value="GerAC_N"/>
</dbReference>
<keyword evidence="5" id="KW-0472">Membrane</keyword>
<evidence type="ECO:0000256" key="4">
    <source>
        <dbReference type="ARBA" id="ARBA00022729"/>
    </source>
</evidence>
<organism evidence="10 11">
    <name type="scientific">Paenibacillus harenae</name>
    <dbReference type="NCBI Taxonomy" id="306543"/>
    <lineage>
        <taxon>Bacteria</taxon>
        <taxon>Bacillati</taxon>
        <taxon>Bacillota</taxon>
        <taxon>Bacilli</taxon>
        <taxon>Bacillales</taxon>
        <taxon>Paenibacillaceae</taxon>
        <taxon>Paenibacillus</taxon>
    </lineage>
</organism>